<dbReference type="GO" id="GO:0005737">
    <property type="term" value="C:cytoplasm"/>
    <property type="evidence" value="ECO:0007669"/>
    <property type="project" value="TreeGrafter"/>
</dbReference>
<evidence type="ECO:0000256" key="5">
    <source>
        <dbReference type="ARBA" id="ARBA00023002"/>
    </source>
</evidence>
<keyword evidence="4 6" id="KW-0274">FAD</keyword>
<evidence type="ECO:0000256" key="4">
    <source>
        <dbReference type="ARBA" id="ARBA00022827"/>
    </source>
</evidence>
<dbReference type="InterPro" id="IPR037069">
    <property type="entry name" value="AcylCoA_DH/ox_N_sf"/>
</dbReference>
<evidence type="ECO:0000256" key="6">
    <source>
        <dbReference type="RuleBase" id="RU362125"/>
    </source>
</evidence>
<evidence type="ECO:0000256" key="2">
    <source>
        <dbReference type="ARBA" id="ARBA00009347"/>
    </source>
</evidence>
<dbReference type="InterPro" id="IPR046373">
    <property type="entry name" value="Acyl-CoA_Oxase/DH_mid-dom_sf"/>
</dbReference>
<dbReference type="Pfam" id="PF02770">
    <property type="entry name" value="Acyl-CoA_dh_M"/>
    <property type="match status" value="1"/>
</dbReference>
<dbReference type="PANTHER" id="PTHR48083:SF1">
    <property type="entry name" value="DEHYDROGENASE, PUTATIVE (AFU_ORTHOLOGUE AFUA_7G06510)-RELATED"/>
    <property type="match status" value="1"/>
</dbReference>
<dbReference type="InterPro" id="IPR006091">
    <property type="entry name" value="Acyl-CoA_Oxase/DH_mid-dom"/>
</dbReference>
<reference evidence="10 11" key="1">
    <citation type="submission" date="2019-05" db="EMBL/GenBank/DDBJ databases">
        <title>Nakamurella sp. N5BH11, whole genome shotgun sequence.</title>
        <authorList>
            <person name="Tuo L."/>
        </authorList>
    </citation>
    <scope>NUCLEOTIDE SEQUENCE [LARGE SCALE GENOMIC DNA]</scope>
    <source>
        <strain evidence="10 11">N5BH11</strain>
    </source>
</reference>
<dbReference type="InterPro" id="IPR036250">
    <property type="entry name" value="AcylCo_DH-like_C"/>
</dbReference>
<comment type="caution">
    <text evidence="10">The sequence shown here is derived from an EMBL/GenBank/DDBJ whole genome shotgun (WGS) entry which is preliminary data.</text>
</comment>
<protein>
    <submittedName>
        <fullName evidence="10">Acyl-CoA dehydrogenase</fullName>
    </submittedName>
</protein>
<proteinExistence type="inferred from homology"/>
<dbReference type="Gene3D" id="2.40.110.10">
    <property type="entry name" value="Butyryl-CoA Dehydrogenase, subunit A, domain 2"/>
    <property type="match status" value="1"/>
</dbReference>
<dbReference type="SUPFAM" id="SSF56645">
    <property type="entry name" value="Acyl-CoA dehydrogenase NM domain-like"/>
    <property type="match status" value="1"/>
</dbReference>
<accession>A0A4U6QLI5</accession>
<dbReference type="GO" id="GO:0033539">
    <property type="term" value="P:fatty acid beta-oxidation using acyl-CoA dehydrogenase"/>
    <property type="evidence" value="ECO:0007669"/>
    <property type="project" value="TreeGrafter"/>
</dbReference>
<dbReference type="EMBL" id="SZZH01000001">
    <property type="protein sequence ID" value="TKV61420.1"/>
    <property type="molecule type" value="Genomic_DNA"/>
</dbReference>
<dbReference type="GO" id="GO:0003995">
    <property type="term" value="F:acyl-CoA dehydrogenase activity"/>
    <property type="evidence" value="ECO:0007669"/>
    <property type="project" value="TreeGrafter"/>
</dbReference>
<evidence type="ECO:0000259" key="9">
    <source>
        <dbReference type="Pfam" id="PF02771"/>
    </source>
</evidence>
<comment type="cofactor">
    <cofactor evidence="1 6">
        <name>FAD</name>
        <dbReference type="ChEBI" id="CHEBI:57692"/>
    </cofactor>
</comment>
<dbReference type="InterPro" id="IPR009100">
    <property type="entry name" value="AcylCoA_DH/oxidase_NM_dom_sf"/>
</dbReference>
<organism evidence="10 11">
    <name type="scientific">Nakamurella flava</name>
    <dbReference type="NCBI Taxonomy" id="2576308"/>
    <lineage>
        <taxon>Bacteria</taxon>
        <taxon>Bacillati</taxon>
        <taxon>Actinomycetota</taxon>
        <taxon>Actinomycetes</taxon>
        <taxon>Nakamurellales</taxon>
        <taxon>Nakamurellaceae</taxon>
        <taxon>Nakamurella</taxon>
    </lineage>
</organism>
<gene>
    <name evidence="10" type="ORF">FDO65_07515</name>
</gene>
<feature type="domain" description="Acyl-CoA dehydrogenase/oxidase N-terminal" evidence="9">
    <location>
        <begin position="7"/>
        <end position="116"/>
    </location>
</feature>
<evidence type="ECO:0000259" key="8">
    <source>
        <dbReference type="Pfam" id="PF02770"/>
    </source>
</evidence>
<dbReference type="CDD" id="cd00567">
    <property type="entry name" value="ACAD"/>
    <property type="match status" value="1"/>
</dbReference>
<evidence type="ECO:0000259" key="7">
    <source>
        <dbReference type="Pfam" id="PF00441"/>
    </source>
</evidence>
<dbReference type="InterPro" id="IPR050741">
    <property type="entry name" value="Acyl-CoA_dehydrogenase"/>
</dbReference>
<name>A0A4U6QLI5_9ACTN</name>
<dbReference type="Pfam" id="PF00441">
    <property type="entry name" value="Acyl-CoA_dh_1"/>
    <property type="match status" value="1"/>
</dbReference>
<dbReference type="Pfam" id="PF02771">
    <property type="entry name" value="Acyl-CoA_dh_N"/>
    <property type="match status" value="1"/>
</dbReference>
<keyword evidence="3 6" id="KW-0285">Flavoprotein</keyword>
<dbReference type="Gene3D" id="1.20.140.10">
    <property type="entry name" value="Butyryl-CoA Dehydrogenase, subunit A, domain 3"/>
    <property type="match status" value="1"/>
</dbReference>
<evidence type="ECO:0000256" key="3">
    <source>
        <dbReference type="ARBA" id="ARBA00022630"/>
    </source>
</evidence>
<dbReference type="RefSeq" id="WP_137448724.1">
    <property type="nucleotide sequence ID" value="NZ_SZZH01000001.1"/>
</dbReference>
<dbReference type="Gene3D" id="1.10.540.10">
    <property type="entry name" value="Acyl-CoA dehydrogenase/oxidase, N-terminal domain"/>
    <property type="match status" value="1"/>
</dbReference>
<dbReference type="AlphaFoldDB" id="A0A4U6QLI5"/>
<sequence length="385" mass="40276">MDFSEPEEYVELRAAVRGIAARYGISAYAAHGRSGEALTALWRELGEAGFLGVNVPEEYGGGGAGLSELAVVAEEVAAAGCPLLLMLVSSAIGVEVLRRHGTPEQRGAWLPGLADGSTLLAFAVTEPDAGSNTHRLRTTATQAADGTFRISGGKYYISGIDQAAAVLTVCRTGTDQTSDRADLSLFLVPTDAPGLSWTPIEMDAHLPDRQFTVHFDDVAVDAAAAIGPVGGGWRPLFDGLNPERVIAAALAVGIGRYAVDAAARYVRDRSVWRSALGTHQAVSHPLARARIAVDLAGLMTAKAAWLHDRSEPAGEAANMAKYAAAEAAGQAIDAAIQAHGGNGLSADFGLIPLWGMARLLRIAPVNSEMVLNHIAQHTLGLPRSY</sequence>
<dbReference type="OrthoDB" id="5241155at2"/>
<keyword evidence="5 6" id="KW-0560">Oxidoreductase</keyword>
<dbReference type="InterPro" id="IPR013786">
    <property type="entry name" value="AcylCoA_DH/ox_N"/>
</dbReference>
<feature type="domain" description="Acyl-CoA dehydrogenase/oxidase C-terminal" evidence="7">
    <location>
        <begin position="230"/>
        <end position="377"/>
    </location>
</feature>
<dbReference type="Proteomes" id="UP000306985">
    <property type="component" value="Unassembled WGS sequence"/>
</dbReference>
<dbReference type="SUPFAM" id="SSF47203">
    <property type="entry name" value="Acyl-CoA dehydrogenase C-terminal domain-like"/>
    <property type="match status" value="1"/>
</dbReference>
<dbReference type="InterPro" id="IPR009075">
    <property type="entry name" value="AcylCo_DH/oxidase_C"/>
</dbReference>
<dbReference type="PANTHER" id="PTHR48083">
    <property type="entry name" value="MEDIUM-CHAIN SPECIFIC ACYL-COA DEHYDROGENASE, MITOCHONDRIAL-RELATED"/>
    <property type="match status" value="1"/>
</dbReference>
<keyword evidence="11" id="KW-1185">Reference proteome</keyword>
<dbReference type="PIRSF" id="PIRSF016578">
    <property type="entry name" value="HsaA"/>
    <property type="match status" value="1"/>
</dbReference>
<comment type="similarity">
    <text evidence="2 6">Belongs to the acyl-CoA dehydrogenase family.</text>
</comment>
<evidence type="ECO:0000313" key="10">
    <source>
        <dbReference type="EMBL" id="TKV61420.1"/>
    </source>
</evidence>
<dbReference type="GO" id="GO:0050660">
    <property type="term" value="F:flavin adenine dinucleotide binding"/>
    <property type="evidence" value="ECO:0007669"/>
    <property type="project" value="InterPro"/>
</dbReference>
<evidence type="ECO:0000256" key="1">
    <source>
        <dbReference type="ARBA" id="ARBA00001974"/>
    </source>
</evidence>
<evidence type="ECO:0000313" key="11">
    <source>
        <dbReference type="Proteomes" id="UP000306985"/>
    </source>
</evidence>
<feature type="domain" description="Acyl-CoA oxidase/dehydrogenase middle" evidence="8">
    <location>
        <begin position="121"/>
        <end position="218"/>
    </location>
</feature>